<dbReference type="InterPro" id="IPR012338">
    <property type="entry name" value="Beta-lactam/transpept-like"/>
</dbReference>
<evidence type="ECO:0000256" key="3">
    <source>
        <dbReference type="SAM" id="Phobius"/>
    </source>
</evidence>
<evidence type="ECO:0000259" key="5">
    <source>
        <dbReference type="Pfam" id="PF00144"/>
    </source>
</evidence>
<dbReference type="OrthoDB" id="5377431at2"/>
<proteinExistence type="predicted"/>
<feature type="transmembrane region" description="Helical" evidence="3">
    <location>
        <begin position="469"/>
        <end position="489"/>
    </location>
</feature>
<reference evidence="6 7" key="1">
    <citation type="submission" date="2017-12" db="EMBL/GenBank/DDBJ databases">
        <title>Genomes of bacteria within cyanobacterial aggregates.</title>
        <authorList>
            <person name="Cai H."/>
        </authorList>
    </citation>
    <scope>NUCLEOTIDE SEQUENCE [LARGE SCALE GENOMIC DNA]</scope>
    <source>
        <strain evidence="6 7">TH16</strain>
    </source>
</reference>
<dbReference type="KEGG" id="ncb:C0V82_02505"/>
<evidence type="ECO:0000256" key="4">
    <source>
        <dbReference type="SAM" id="SignalP"/>
    </source>
</evidence>
<feature type="transmembrane region" description="Helical" evidence="3">
    <location>
        <begin position="534"/>
        <end position="555"/>
    </location>
</feature>
<name>A0A2K9N832_9PROT</name>
<keyword evidence="3" id="KW-0812">Transmembrane</keyword>
<feature type="transmembrane region" description="Helical" evidence="3">
    <location>
        <begin position="567"/>
        <end position="588"/>
    </location>
</feature>
<dbReference type="EMBL" id="CP025611">
    <property type="protein sequence ID" value="AUN29244.1"/>
    <property type="molecule type" value="Genomic_DNA"/>
</dbReference>
<dbReference type="RefSeq" id="WP_102110987.1">
    <property type="nucleotide sequence ID" value="NZ_BMGN01000004.1"/>
</dbReference>
<dbReference type="GO" id="GO:0016020">
    <property type="term" value="C:membrane"/>
    <property type="evidence" value="ECO:0007669"/>
    <property type="project" value="UniProtKB-SubCell"/>
</dbReference>
<feature type="domain" description="Beta-lactamase-related" evidence="5">
    <location>
        <begin position="26"/>
        <end position="350"/>
    </location>
</feature>
<dbReference type="PANTHER" id="PTHR46825:SF11">
    <property type="entry name" value="PENICILLIN-BINDING PROTEIN 4"/>
    <property type="match status" value="1"/>
</dbReference>
<keyword evidence="2 3" id="KW-0472">Membrane</keyword>
<organism evidence="6 7">
    <name type="scientific">Niveispirillum cyanobacteriorum</name>
    <dbReference type="NCBI Taxonomy" id="1612173"/>
    <lineage>
        <taxon>Bacteria</taxon>
        <taxon>Pseudomonadati</taxon>
        <taxon>Pseudomonadota</taxon>
        <taxon>Alphaproteobacteria</taxon>
        <taxon>Rhodospirillales</taxon>
        <taxon>Azospirillaceae</taxon>
        <taxon>Niveispirillum</taxon>
    </lineage>
</organism>
<dbReference type="Gene3D" id="3.40.710.10">
    <property type="entry name" value="DD-peptidase/beta-lactamase superfamily"/>
    <property type="match status" value="1"/>
</dbReference>
<dbReference type="SUPFAM" id="SSF56601">
    <property type="entry name" value="beta-lactamase/transpeptidase-like"/>
    <property type="match status" value="1"/>
</dbReference>
<accession>A0A2K9N832</accession>
<keyword evidence="3" id="KW-1133">Transmembrane helix</keyword>
<dbReference type="PANTHER" id="PTHR46825">
    <property type="entry name" value="D-ALANYL-D-ALANINE-CARBOXYPEPTIDASE/ENDOPEPTIDASE AMPH"/>
    <property type="match status" value="1"/>
</dbReference>
<evidence type="ECO:0000313" key="7">
    <source>
        <dbReference type="Proteomes" id="UP000234752"/>
    </source>
</evidence>
<evidence type="ECO:0000313" key="6">
    <source>
        <dbReference type="EMBL" id="AUN29244.1"/>
    </source>
</evidence>
<feature type="chain" id="PRO_5014752704" evidence="4">
    <location>
        <begin position="20"/>
        <end position="594"/>
    </location>
</feature>
<sequence length="594" mass="63909">MRLLFCCLLLLAAVLPVRAEVTGEMEAALREQGLTGAVWALVTPEGVATGAAGLADAGTGEAMRPDHRVQMGSVTKTVLATGVLRLVTMSRLSLDQPLADILPTVAIDNPWTATHPLRLRHLLDHTSGLDDARLWQVFSLLPTPDTPLVQGISRPGKALRLRWPPGQRFSYSNTGYTLLGMVVEAVTGERYEDWLDRELLTPLGMRDSTFGFVTQTGPDADPRLAMGHFDDGSTQAAIPWFTRPAGQFTTSAADMARLAQFLMDDGMINGLPFIASDLLHAMGHQTGTAAAKAGLPIGYALGLQARDRHGVVGLCHAGNIVGYRAMLCLYPDQGKAFFVSVNADSETASYTALDATLIRSLGLPTLPPLPPVADPDREKWQGLYTPLPNRFNQFSYLDGLTATVTVAAVSDGLLLTNMQRPDRLLLPLGNGLFRQQDRSIASHVFMDDSEGVSFSDGGQSYQRVQAWRFWLGWLSVGVGLLGLGWLLLAGLWRLTFGPRSLGGMVSISALLALALPAPFLIWGQSFLALGDATVGSVLLAVVTGLLPVALLAALYLDRHHTGRLPWLDRFASVAALQWLTVLAAAGLVPLRLWG</sequence>
<dbReference type="InterPro" id="IPR001466">
    <property type="entry name" value="Beta-lactam-related"/>
</dbReference>
<keyword evidence="7" id="KW-1185">Reference proteome</keyword>
<dbReference type="AlphaFoldDB" id="A0A2K9N832"/>
<dbReference type="Pfam" id="PF00144">
    <property type="entry name" value="Beta-lactamase"/>
    <property type="match status" value="1"/>
</dbReference>
<comment type="subcellular location">
    <subcellularLocation>
        <location evidence="1">Membrane</location>
    </subcellularLocation>
</comment>
<gene>
    <name evidence="6" type="ORF">C0V82_02505</name>
</gene>
<evidence type="ECO:0000256" key="1">
    <source>
        <dbReference type="ARBA" id="ARBA00004370"/>
    </source>
</evidence>
<feature type="transmembrane region" description="Helical" evidence="3">
    <location>
        <begin position="501"/>
        <end position="522"/>
    </location>
</feature>
<dbReference type="InterPro" id="IPR050491">
    <property type="entry name" value="AmpC-like"/>
</dbReference>
<protein>
    <submittedName>
        <fullName evidence="6">Methicillin resistance protein FmtA</fullName>
    </submittedName>
</protein>
<keyword evidence="4" id="KW-0732">Signal</keyword>
<evidence type="ECO:0000256" key="2">
    <source>
        <dbReference type="ARBA" id="ARBA00023136"/>
    </source>
</evidence>
<feature type="signal peptide" evidence="4">
    <location>
        <begin position="1"/>
        <end position="19"/>
    </location>
</feature>
<dbReference type="Proteomes" id="UP000234752">
    <property type="component" value="Chromosome eg_1"/>
</dbReference>